<accession>A0A5C6E1N3</accession>
<dbReference type="PANTHER" id="PTHR39206:SF1">
    <property type="entry name" value="SLL8004 PROTEIN"/>
    <property type="match status" value="1"/>
</dbReference>
<organism evidence="1 2">
    <name type="scientific">Novipirellula artificiosorum</name>
    <dbReference type="NCBI Taxonomy" id="2528016"/>
    <lineage>
        <taxon>Bacteria</taxon>
        <taxon>Pseudomonadati</taxon>
        <taxon>Planctomycetota</taxon>
        <taxon>Planctomycetia</taxon>
        <taxon>Pirellulales</taxon>
        <taxon>Pirellulaceae</taxon>
        <taxon>Novipirellula</taxon>
    </lineage>
</organism>
<dbReference type="OrthoDB" id="9791543at2"/>
<comment type="caution">
    <text evidence="1">The sequence shown here is derived from an EMBL/GenBank/DDBJ whole genome shotgun (WGS) entry which is preliminary data.</text>
</comment>
<dbReference type="Pfam" id="PF13671">
    <property type="entry name" value="AAA_33"/>
    <property type="match status" value="1"/>
</dbReference>
<protein>
    <submittedName>
        <fullName evidence="1">Zeta toxin</fullName>
    </submittedName>
</protein>
<dbReference type="EMBL" id="SJPV01000001">
    <property type="protein sequence ID" value="TWU42768.1"/>
    <property type="molecule type" value="Genomic_DNA"/>
</dbReference>
<sequence length="198" mass="21770">MGRGLAETPQLLIVGGPNGAGKTTVALQYASSEAIAYIGADAIAALIAPDDPTSARVDAARQFIRSVDDIIADKGSCVVESTLSGRSFRTRILEARNLGYEITIVFVFVDSVDVCIARVAERVRKGGHDVPESDIRRRYVRSIKNFWLRYRELADNWVVLYNGGSRIQDVSTGSRRELTVRDATLHKAFLKLVESLND</sequence>
<dbReference type="RefSeq" id="WP_146524756.1">
    <property type="nucleotide sequence ID" value="NZ_SJPV01000001.1"/>
</dbReference>
<evidence type="ECO:0000313" key="2">
    <source>
        <dbReference type="Proteomes" id="UP000319143"/>
    </source>
</evidence>
<reference evidence="1 2" key="1">
    <citation type="submission" date="2019-02" db="EMBL/GenBank/DDBJ databases">
        <title>Deep-cultivation of Planctomycetes and their phenomic and genomic characterization uncovers novel biology.</title>
        <authorList>
            <person name="Wiegand S."/>
            <person name="Jogler M."/>
            <person name="Boedeker C."/>
            <person name="Pinto D."/>
            <person name="Vollmers J."/>
            <person name="Rivas-Marin E."/>
            <person name="Kohn T."/>
            <person name="Peeters S.H."/>
            <person name="Heuer A."/>
            <person name="Rast P."/>
            <person name="Oberbeckmann S."/>
            <person name="Bunk B."/>
            <person name="Jeske O."/>
            <person name="Meyerdierks A."/>
            <person name="Storesund J.E."/>
            <person name="Kallscheuer N."/>
            <person name="Luecker S."/>
            <person name="Lage O.M."/>
            <person name="Pohl T."/>
            <person name="Merkel B.J."/>
            <person name="Hornburger P."/>
            <person name="Mueller R.-W."/>
            <person name="Bruemmer F."/>
            <person name="Labrenz M."/>
            <person name="Spormann A.M."/>
            <person name="Op Den Camp H."/>
            <person name="Overmann J."/>
            <person name="Amann R."/>
            <person name="Jetten M.S.M."/>
            <person name="Mascher T."/>
            <person name="Medema M.H."/>
            <person name="Devos D.P."/>
            <person name="Kaster A.-K."/>
            <person name="Ovreas L."/>
            <person name="Rohde M."/>
            <person name="Galperin M.Y."/>
            <person name="Jogler C."/>
        </authorList>
    </citation>
    <scope>NUCLEOTIDE SEQUENCE [LARGE SCALE GENOMIC DNA]</scope>
    <source>
        <strain evidence="1 2">Poly41</strain>
    </source>
</reference>
<dbReference type="Gene3D" id="3.40.50.300">
    <property type="entry name" value="P-loop containing nucleotide triphosphate hydrolases"/>
    <property type="match status" value="1"/>
</dbReference>
<dbReference type="PANTHER" id="PTHR39206">
    <property type="entry name" value="SLL8004 PROTEIN"/>
    <property type="match status" value="1"/>
</dbReference>
<gene>
    <name evidence="1" type="ORF">Poly41_10680</name>
</gene>
<proteinExistence type="predicted"/>
<dbReference type="InterPro" id="IPR027417">
    <property type="entry name" value="P-loop_NTPase"/>
</dbReference>
<name>A0A5C6E1N3_9BACT</name>
<dbReference type="Proteomes" id="UP000319143">
    <property type="component" value="Unassembled WGS sequence"/>
</dbReference>
<dbReference type="AlphaFoldDB" id="A0A5C6E1N3"/>
<evidence type="ECO:0000313" key="1">
    <source>
        <dbReference type="EMBL" id="TWU42768.1"/>
    </source>
</evidence>
<keyword evidence="2" id="KW-1185">Reference proteome</keyword>
<dbReference type="SUPFAM" id="SSF52540">
    <property type="entry name" value="P-loop containing nucleoside triphosphate hydrolases"/>
    <property type="match status" value="1"/>
</dbReference>